<comment type="cofactor">
    <cofactor evidence="1">
        <name>FAD</name>
        <dbReference type="ChEBI" id="CHEBI:57692"/>
    </cofactor>
</comment>
<dbReference type="Gene3D" id="3.30.390.30">
    <property type="match status" value="1"/>
</dbReference>
<dbReference type="EMBL" id="JAMTCG010000001">
    <property type="protein sequence ID" value="MCP2159018.1"/>
    <property type="molecule type" value="Genomic_DNA"/>
</dbReference>
<evidence type="ECO:0000256" key="2">
    <source>
        <dbReference type="ARBA" id="ARBA00022630"/>
    </source>
</evidence>
<dbReference type="PRINTS" id="PR00368">
    <property type="entry name" value="FADPNR"/>
</dbReference>
<proteinExistence type="predicted"/>
<evidence type="ECO:0000313" key="8">
    <source>
        <dbReference type="Proteomes" id="UP001205740"/>
    </source>
</evidence>
<dbReference type="Pfam" id="PF14759">
    <property type="entry name" value="Reductase_C"/>
    <property type="match status" value="1"/>
</dbReference>
<dbReference type="InterPro" id="IPR050446">
    <property type="entry name" value="FAD-oxidoreductase/Apoptosis"/>
</dbReference>
<dbReference type="InterPro" id="IPR036188">
    <property type="entry name" value="FAD/NAD-bd_sf"/>
</dbReference>
<evidence type="ECO:0000256" key="3">
    <source>
        <dbReference type="ARBA" id="ARBA00022827"/>
    </source>
</evidence>
<evidence type="ECO:0000256" key="1">
    <source>
        <dbReference type="ARBA" id="ARBA00001974"/>
    </source>
</evidence>
<sequence length="392" mass="40618">MIGIVGASLAGLTVARTLRSLGVTEPITLVGAEPWLPYDRPPLSKEMLTGTDASPAPDPGWSTLLTPGEADGFDWRLGVCATGLSSTPQGPVVHTETGDLAARAVVLATGARARRLPGDDLSGVHSLRTLDDARRLAQDLRGAQDVVVVGAGFIGAEIASTAAAMGRRVTIVERAPDPGAAVLGSRLASWALDLHRRAGVDVLVDVDLDGFHSVDGRVRAVRLADGRAITADVVVVGVGAAAETAWAHGSPIDVDGGFVTDASGATSMPAVWAAGDCARTVDPVTGTAATHQHWSAAIESARTVAHAIAGHPVPAPRTPYVWSEQHGRRIQICGAMPRDADPTVVEGSIDDDAFVAVVGDPDSPDAVVAVDMPRPFTRLRKTMDRRSSAVRV</sequence>
<dbReference type="PRINTS" id="PR00411">
    <property type="entry name" value="PNDRDTASEI"/>
</dbReference>
<keyword evidence="8" id="KW-1185">Reference proteome</keyword>
<keyword evidence="4" id="KW-0560">Oxidoreductase</keyword>
<dbReference type="PANTHER" id="PTHR43557:SF2">
    <property type="entry name" value="RIESKE DOMAIN-CONTAINING PROTEIN-RELATED"/>
    <property type="match status" value="1"/>
</dbReference>
<dbReference type="Gene3D" id="3.50.50.60">
    <property type="entry name" value="FAD/NAD(P)-binding domain"/>
    <property type="match status" value="2"/>
</dbReference>
<dbReference type="InterPro" id="IPR023753">
    <property type="entry name" value="FAD/NAD-binding_dom"/>
</dbReference>
<evidence type="ECO:0000259" key="6">
    <source>
        <dbReference type="Pfam" id="PF14759"/>
    </source>
</evidence>
<dbReference type="Proteomes" id="UP001205740">
    <property type="component" value="Unassembled WGS sequence"/>
</dbReference>
<evidence type="ECO:0000259" key="5">
    <source>
        <dbReference type="Pfam" id="PF07992"/>
    </source>
</evidence>
<feature type="domain" description="Reductase C-terminal" evidence="6">
    <location>
        <begin position="320"/>
        <end position="388"/>
    </location>
</feature>
<dbReference type="SUPFAM" id="SSF51905">
    <property type="entry name" value="FAD/NAD(P)-binding domain"/>
    <property type="match status" value="1"/>
</dbReference>
<dbReference type="RefSeq" id="WP_253652634.1">
    <property type="nucleotide sequence ID" value="NZ_BAAAOE010000004.1"/>
</dbReference>
<protein>
    <submittedName>
        <fullName evidence="7">NADPH-dependent 2,4-dienoyl-CoA reductase, sulfur reductase</fullName>
    </submittedName>
</protein>
<dbReference type="SUPFAM" id="SSF55424">
    <property type="entry name" value="FAD/NAD-linked reductases, dimerisation (C-terminal) domain"/>
    <property type="match status" value="1"/>
</dbReference>
<evidence type="ECO:0000256" key="4">
    <source>
        <dbReference type="ARBA" id="ARBA00023002"/>
    </source>
</evidence>
<dbReference type="InterPro" id="IPR016156">
    <property type="entry name" value="FAD/NAD-linked_Rdtase_dimer_sf"/>
</dbReference>
<name>A0ABT1GXK8_9NOCA</name>
<organism evidence="7 8">
    <name type="scientific">Williamsia serinedens</name>
    <dbReference type="NCBI Taxonomy" id="391736"/>
    <lineage>
        <taxon>Bacteria</taxon>
        <taxon>Bacillati</taxon>
        <taxon>Actinomycetota</taxon>
        <taxon>Actinomycetes</taxon>
        <taxon>Mycobacteriales</taxon>
        <taxon>Nocardiaceae</taxon>
        <taxon>Williamsia</taxon>
    </lineage>
</organism>
<accession>A0ABT1GXK8</accession>
<evidence type="ECO:0000313" key="7">
    <source>
        <dbReference type="EMBL" id="MCP2159018.1"/>
    </source>
</evidence>
<dbReference type="PANTHER" id="PTHR43557">
    <property type="entry name" value="APOPTOSIS-INDUCING FACTOR 1"/>
    <property type="match status" value="1"/>
</dbReference>
<keyword evidence="2" id="KW-0285">Flavoprotein</keyword>
<dbReference type="InterPro" id="IPR028202">
    <property type="entry name" value="Reductase_C"/>
</dbReference>
<dbReference type="Pfam" id="PF07992">
    <property type="entry name" value="Pyr_redox_2"/>
    <property type="match status" value="1"/>
</dbReference>
<feature type="domain" description="FAD/NAD(P)-binding" evidence="5">
    <location>
        <begin position="4"/>
        <end position="298"/>
    </location>
</feature>
<comment type="caution">
    <text evidence="7">The sequence shown here is derived from an EMBL/GenBank/DDBJ whole genome shotgun (WGS) entry which is preliminary data.</text>
</comment>
<gene>
    <name evidence="7" type="ORF">LX12_000182</name>
</gene>
<reference evidence="7 8" key="1">
    <citation type="submission" date="2022-06" db="EMBL/GenBank/DDBJ databases">
        <title>Genomic Encyclopedia of Archaeal and Bacterial Type Strains, Phase II (KMG-II): from individual species to whole genera.</title>
        <authorList>
            <person name="Goeker M."/>
        </authorList>
    </citation>
    <scope>NUCLEOTIDE SEQUENCE [LARGE SCALE GENOMIC DNA]</scope>
    <source>
        <strain evidence="7 8">DSM 45037</strain>
    </source>
</reference>
<keyword evidence="3" id="KW-0274">FAD</keyword>